<organism evidence="1 2">
    <name type="scientific">Limulus polyphemus</name>
    <name type="common">Atlantic horseshoe crab</name>
    <dbReference type="NCBI Taxonomy" id="6850"/>
    <lineage>
        <taxon>Eukaryota</taxon>
        <taxon>Metazoa</taxon>
        <taxon>Ecdysozoa</taxon>
        <taxon>Arthropoda</taxon>
        <taxon>Chelicerata</taxon>
        <taxon>Merostomata</taxon>
        <taxon>Xiphosura</taxon>
        <taxon>Limulidae</taxon>
        <taxon>Limulus</taxon>
    </lineage>
</organism>
<dbReference type="PANTHER" id="PTHR37984:SF5">
    <property type="entry name" value="PROTEIN NYNRIN-LIKE"/>
    <property type="match status" value="1"/>
</dbReference>
<dbReference type="SUPFAM" id="SSF56672">
    <property type="entry name" value="DNA/RNA polymerases"/>
    <property type="match status" value="1"/>
</dbReference>
<dbReference type="RefSeq" id="XP_013780728.1">
    <property type="nucleotide sequence ID" value="XM_013925274.1"/>
</dbReference>
<gene>
    <name evidence="2" type="primary">LOC106465080</name>
</gene>
<proteinExistence type="predicted"/>
<dbReference type="InterPro" id="IPR043128">
    <property type="entry name" value="Rev_trsase/Diguanyl_cyclase"/>
</dbReference>
<dbReference type="GeneID" id="106465080"/>
<dbReference type="InterPro" id="IPR043502">
    <property type="entry name" value="DNA/RNA_pol_sf"/>
</dbReference>
<evidence type="ECO:0000313" key="1">
    <source>
        <dbReference type="Proteomes" id="UP000694941"/>
    </source>
</evidence>
<dbReference type="PANTHER" id="PTHR37984">
    <property type="entry name" value="PROTEIN CBG26694"/>
    <property type="match status" value="1"/>
</dbReference>
<keyword evidence="1" id="KW-1185">Reference proteome</keyword>
<name>A0ABM1BF47_LIMPO</name>
<dbReference type="Gene3D" id="3.30.70.270">
    <property type="match status" value="2"/>
</dbReference>
<reference evidence="2" key="1">
    <citation type="submission" date="2025-08" db="UniProtKB">
        <authorList>
            <consortium name="RefSeq"/>
        </authorList>
    </citation>
    <scope>IDENTIFICATION</scope>
    <source>
        <tissue evidence="2">Muscle</tissue>
    </source>
</reference>
<protein>
    <submittedName>
        <fullName evidence="2">Uncharacterized protein LOC106465080</fullName>
    </submittedName>
</protein>
<accession>A0ABM1BF47</accession>
<evidence type="ECO:0000313" key="2">
    <source>
        <dbReference type="RefSeq" id="XP_013780728.1"/>
    </source>
</evidence>
<sequence length="169" mass="19324">MLVTFWPTQPDGKNHLKILRELFRRVRAAGLAIRPSKCYIGYFVLDFVGHKVGDQQITMKEEELTHTQNSSALTTKQQVISFLELVGYYRKFIPNYAEVSAPLTDLTKKGQPNKVKWKQLQHMAFQKFKNMLGSLLILIMRDLNKPFIIQADVGIGAVLLQEHVDGLLP</sequence>
<dbReference type="Proteomes" id="UP000694941">
    <property type="component" value="Unplaced"/>
</dbReference>
<dbReference type="InterPro" id="IPR050951">
    <property type="entry name" value="Retrovirus_Pol_polyprotein"/>
</dbReference>